<feature type="compositionally biased region" description="Basic and acidic residues" evidence="1">
    <location>
        <begin position="29"/>
        <end position="76"/>
    </location>
</feature>
<dbReference type="Pfam" id="PF02120">
    <property type="entry name" value="Flg_hook"/>
    <property type="match status" value="1"/>
</dbReference>
<feature type="domain" description="Flagellar hook-length control protein-like C-terminal" evidence="2">
    <location>
        <begin position="256"/>
        <end position="334"/>
    </location>
</feature>
<comment type="caution">
    <text evidence="3">The sequence shown here is derived from an EMBL/GenBank/DDBJ whole genome shotgun (WGS) entry which is preliminary data.</text>
</comment>
<organism evidence="3 4">
    <name type="scientific">Marinobacter excellens LAMA 842</name>
    <dbReference type="NCBI Taxonomy" id="1306954"/>
    <lineage>
        <taxon>Bacteria</taxon>
        <taxon>Pseudomonadati</taxon>
        <taxon>Pseudomonadota</taxon>
        <taxon>Gammaproteobacteria</taxon>
        <taxon>Pseudomonadales</taxon>
        <taxon>Marinobacteraceae</taxon>
        <taxon>Marinobacter</taxon>
    </lineage>
</organism>
<dbReference type="PANTHER" id="PTHR37533">
    <property type="entry name" value="FLAGELLAR HOOK-LENGTH CONTROL PROTEIN"/>
    <property type="match status" value="1"/>
</dbReference>
<evidence type="ECO:0000313" key="4">
    <source>
        <dbReference type="Proteomes" id="UP000070282"/>
    </source>
</evidence>
<feature type="region of interest" description="Disordered" evidence="1">
    <location>
        <begin position="1"/>
        <end position="110"/>
    </location>
</feature>
<keyword evidence="3" id="KW-0969">Cilium</keyword>
<protein>
    <submittedName>
        <fullName evidence="3">Flagellar hook-length control protein FliK</fullName>
    </submittedName>
</protein>
<keyword evidence="3" id="KW-0282">Flagellum</keyword>
<dbReference type="InterPro" id="IPR052563">
    <property type="entry name" value="FliK"/>
</dbReference>
<gene>
    <name evidence="3" type="ORF">J122_1730</name>
</gene>
<sequence length="380" mass="39945">MQQMILPQAPFPGAQKDTATNKPAGNRDSGSESRFDEVSRAERKRLDQKQADRQDQSRAVQDKREARRADKKDVNAPKESTASESADKPGAPVTAGKEPGSQRTAAEQDDPAQIDAVTMTFASLQSLLTPAGNALPATDADPLMNPALMPMAGMQGAISGQNGQQGPATATMNLSTQLTDLLSAGVAGESTRPVDPANLLSAPRFQAALEVASQQAAQPARLAAEAAVPLKGYATSVEVPVGQAEWGDKVMGKLSWLTARNMSVAEIHLTPPDMGPMEVKVRVQNDQANITVHAANPVVREQLELNSHRLRDMLGEQGLSLSQFDVSDQPGRQGGEQGDGSGEHASAGASGGPLTGDTDESLQEMAGLDLAWKGEVDVFA</sequence>
<dbReference type="PANTHER" id="PTHR37533:SF2">
    <property type="entry name" value="FLAGELLAR HOOK-LENGTH CONTROL PROTEIN"/>
    <property type="match status" value="1"/>
</dbReference>
<name>A0A137SCQ0_9GAMM</name>
<dbReference type="Gene3D" id="3.30.750.140">
    <property type="match status" value="1"/>
</dbReference>
<accession>A0A137SCQ0</accession>
<keyword evidence="3" id="KW-0966">Cell projection</keyword>
<evidence type="ECO:0000256" key="1">
    <source>
        <dbReference type="SAM" id="MobiDB-lite"/>
    </source>
</evidence>
<dbReference type="Proteomes" id="UP000070282">
    <property type="component" value="Unassembled WGS sequence"/>
</dbReference>
<dbReference type="RefSeq" id="WP_061331807.1">
    <property type="nucleotide sequence ID" value="NZ_LOCO01000007.1"/>
</dbReference>
<dbReference type="AlphaFoldDB" id="A0A137SCQ0"/>
<evidence type="ECO:0000313" key="3">
    <source>
        <dbReference type="EMBL" id="KXO10221.1"/>
    </source>
</evidence>
<dbReference type="EMBL" id="LOCO01000007">
    <property type="protein sequence ID" value="KXO10221.1"/>
    <property type="molecule type" value="Genomic_DNA"/>
</dbReference>
<dbReference type="InterPro" id="IPR021136">
    <property type="entry name" value="Flagellar_hook_control-like_C"/>
</dbReference>
<proteinExistence type="predicted"/>
<dbReference type="CDD" id="cd17470">
    <property type="entry name" value="T3SS_Flik_C"/>
    <property type="match status" value="1"/>
</dbReference>
<reference evidence="4" key="1">
    <citation type="submission" date="2015-12" db="EMBL/GenBank/DDBJ databases">
        <authorList>
            <person name="Lima A."/>
            <person name="Farahani Zayas N."/>
            <person name="Castro Da Silva M.A."/>
            <person name="Cabral A."/>
            <person name="Pessatti M.L."/>
        </authorList>
    </citation>
    <scope>NUCLEOTIDE SEQUENCE [LARGE SCALE GENOMIC DNA]</scope>
    <source>
        <strain evidence="4">LAMA 842</strain>
    </source>
</reference>
<evidence type="ECO:0000259" key="2">
    <source>
        <dbReference type="Pfam" id="PF02120"/>
    </source>
</evidence>
<dbReference type="PATRIC" id="fig|1306954.6.peg.3707"/>
<feature type="region of interest" description="Disordered" evidence="1">
    <location>
        <begin position="324"/>
        <end position="366"/>
    </location>
</feature>
<dbReference type="InterPro" id="IPR038610">
    <property type="entry name" value="FliK-like_C_sf"/>
</dbReference>
<keyword evidence="4" id="KW-1185">Reference proteome</keyword>